<reference evidence="1 2" key="1">
    <citation type="submission" date="2018-11" db="EMBL/GenBank/DDBJ databases">
        <authorList>
            <consortium name="Pathogen Informatics"/>
        </authorList>
    </citation>
    <scope>NUCLEOTIDE SEQUENCE [LARGE SCALE GENOMIC DNA]</scope>
</reference>
<accession>A0A3P8EN94</accession>
<name>A0A183G872_HELPZ</name>
<dbReference type="EMBL" id="UZAH01030428">
    <property type="protein sequence ID" value="VDP10523.1"/>
    <property type="molecule type" value="Genomic_DNA"/>
</dbReference>
<dbReference type="Proteomes" id="UP000050761">
    <property type="component" value="Unassembled WGS sequence"/>
</dbReference>
<accession>A0A183G872</accession>
<dbReference type="WBParaSite" id="HPBE_0001804501-mRNA-1">
    <property type="protein sequence ID" value="HPBE_0001804501-mRNA-1"/>
    <property type="gene ID" value="HPBE_0001804501"/>
</dbReference>
<protein>
    <submittedName>
        <fullName evidence="1 3">Uncharacterized protein</fullName>
    </submittedName>
</protein>
<sequence>MQCIRPDMGRDHTGALFGSTNMLFRRRFECFKIQYEHQDFNSYETLVRTRCTDGKLDCIDFDGLQCLVYVAGFQGAEFADYRTRLLRKLDQSEELSIKDLTAEYQLIKSFKEDARMLENEAVVTSAVNYIRGQEEEAQIQA</sequence>
<reference evidence="3" key="2">
    <citation type="submission" date="2019-09" db="UniProtKB">
        <authorList>
            <consortium name="WormBaseParasite"/>
        </authorList>
    </citation>
    <scope>IDENTIFICATION</scope>
</reference>
<organism evidence="2 3">
    <name type="scientific">Heligmosomoides polygyrus</name>
    <name type="common">Parasitic roundworm</name>
    <dbReference type="NCBI Taxonomy" id="6339"/>
    <lineage>
        <taxon>Eukaryota</taxon>
        <taxon>Metazoa</taxon>
        <taxon>Ecdysozoa</taxon>
        <taxon>Nematoda</taxon>
        <taxon>Chromadorea</taxon>
        <taxon>Rhabditida</taxon>
        <taxon>Rhabditina</taxon>
        <taxon>Rhabditomorpha</taxon>
        <taxon>Strongyloidea</taxon>
        <taxon>Heligmosomidae</taxon>
        <taxon>Heligmosomoides</taxon>
    </lineage>
</organism>
<evidence type="ECO:0000313" key="3">
    <source>
        <dbReference type="WBParaSite" id="HPBE_0001804501-mRNA-1"/>
    </source>
</evidence>
<proteinExistence type="predicted"/>
<dbReference type="OrthoDB" id="5891445at2759"/>
<gene>
    <name evidence="1" type="ORF">HPBE_LOCUS18044</name>
</gene>
<dbReference type="AlphaFoldDB" id="A0A183G872"/>
<keyword evidence="2" id="KW-1185">Reference proteome</keyword>
<evidence type="ECO:0000313" key="2">
    <source>
        <dbReference type="Proteomes" id="UP000050761"/>
    </source>
</evidence>
<evidence type="ECO:0000313" key="1">
    <source>
        <dbReference type="EMBL" id="VDP10523.1"/>
    </source>
</evidence>